<comment type="caution">
    <text evidence="4">The sequence shown here is derived from an EMBL/GenBank/DDBJ whole genome shotgun (WGS) entry which is preliminary data.</text>
</comment>
<evidence type="ECO:0000259" key="3">
    <source>
        <dbReference type="Pfam" id="PF02826"/>
    </source>
</evidence>
<reference evidence="5" key="1">
    <citation type="journal article" date="2019" name="Int. J. Syst. Evol. Microbiol.">
        <title>The Global Catalogue of Microorganisms (GCM) 10K type strain sequencing project: providing services to taxonomists for standard genome sequencing and annotation.</title>
        <authorList>
            <consortium name="The Broad Institute Genomics Platform"/>
            <consortium name="The Broad Institute Genome Sequencing Center for Infectious Disease"/>
            <person name="Wu L."/>
            <person name="Ma J."/>
        </authorList>
    </citation>
    <scope>NUCLEOTIDE SEQUENCE [LARGE SCALE GENOMIC DNA]</scope>
    <source>
        <strain evidence="5">CGMCC 4.7181</strain>
    </source>
</reference>
<keyword evidence="1" id="KW-0560">Oxidoreductase</keyword>
<proteinExistence type="predicted"/>
<evidence type="ECO:0000256" key="2">
    <source>
        <dbReference type="ARBA" id="ARBA00023027"/>
    </source>
</evidence>
<dbReference type="EMBL" id="BMMQ01000004">
    <property type="protein sequence ID" value="GGO63272.1"/>
    <property type="molecule type" value="Genomic_DNA"/>
</dbReference>
<evidence type="ECO:0000313" key="4">
    <source>
        <dbReference type="EMBL" id="GGO63272.1"/>
    </source>
</evidence>
<keyword evidence="2" id="KW-0520">NAD</keyword>
<dbReference type="PANTHER" id="PTHR43333:SF1">
    <property type="entry name" value="D-ISOMER SPECIFIC 2-HYDROXYACID DEHYDROGENASE NAD-BINDING DOMAIN-CONTAINING PROTEIN"/>
    <property type="match status" value="1"/>
</dbReference>
<accession>A0ABQ2N147</accession>
<name>A0ABQ2N147_9MICO</name>
<dbReference type="Proteomes" id="UP000638043">
    <property type="component" value="Unassembled WGS sequence"/>
</dbReference>
<feature type="domain" description="D-isomer specific 2-hydroxyacid dehydrogenase NAD-binding" evidence="3">
    <location>
        <begin position="105"/>
        <end position="276"/>
    </location>
</feature>
<dbReference type="SUPFAM" id="SSF51735">
    <property type="entry name" value="NAD(P)-binding Rossmann-fold domains"/>
    <property type="match status" value="1"/>
</dbReference>
<keyword evidence="5" id="KW-1185">Reference proteome</keyword>
<dbReference type="InterPro" id="IPR006140">
    <property type="entry name" value="D-isomer_DH_NAD-bd"/>
</dbReference>
<sequence>MDPVTLIVSVPTAQLVTDVSALLDPADDIEVVLWEDGDAPRDDIDIVVPPYMKQGRMLRAVQAIKPRLIQGQAIGYDGVADVLPEGFVYANASSVHETATAELTLGLLIAAQRGFADFVRHQGQSDWYYVKTPGLADARVLMLGYGGVAKAIAARLDPFEVELTPVASRAREEDGRRVRGIDEYRELLPHADILINVLPGGEDTRHLIDDAALSALPDGALVVNVGRGPTVDTDALVDHVRRGRIRVASDVFDPEPLPADHPLWTLPNVFITPHVGGLTNAMAPRIAKLIADQAHRLARGEDPINVVIGG</sequence>
<evidence type="ECO:0000256" key="1">
    <source>
        <dbReference type="ARBA" id="ARBA00023002"/>
    </source>
</evidence>
<dbReference type="InterPro" id="IPR036291">
    <property type="entry name" value="NAD(P)-bd_dom_sf"/>
</dbReference>
<dbReference type="CDD" id="cd12166">
    <property type="entry name" value="2-Hacid_dh_7"/>
    <property type="match status" value="1"/>
</dbReference>
<dbReference type="PANTHER" id="PTHR43333">
    <property type="entry name" value="2-HACID_DH_C DOMAIN-CONTAINING PROTEIN"/>
    <property type="match status" value="1"/>
</dbReference>
<dbReference type="Gene3D" id="3.40.50.720">
    <property type="entry name" value="NAD(P)-binding Rossmann-like Domain"/>
    <property type="match status" value="2"/>
</dbReference>
<gene>
    <name evidence="4" type="ORF">GCM10010910_15400</name>
</gene>
<evidence type="ECO:0000313" key="5">
    <source>
        <dbReference type="Proteomes" id="UP000638043"/>
    </source>
</evidence>
<dbReference type="Pfam" id="PF02826">
    <property type="entry name" value="2-Hacid_dh_C"/>
    <property type="match status" value="1"/>
</dbReference>
<protein>
    <submittedName>
        <fullName evidence="4">Dehydrogenase</fullName>
    </submittedName>
</protein>
<organism evidence="4 5">
    <name type="scientific">Microbacterium nanhaiense</name>
    <dbReference type="NCBI Taxonomy" id="1301026"/>
    <lineage>
        <taxon>Bacteria</taxon>
        <taxon>Bacillati</taxon>
        <taxon>Actinomycetota</taxon>
        <taxon>Actinomycetes</taxon>
        <taxon>Micrococcales</taxon>
        <taxon>Microbacteriaceae</taxon>
        <taxon>Microbacterium</taxon>
    </lineage>
</organism>